<protein>
    <submittedName>
        <fullName evidence="2">Uncharacterized protein</fullName>
    </submittedName>
</protein>
<dbReference type="EMBL" id="JAOQAZ010000040">
    <property type="protein sequence ID" value="KAJ4247132.1"/>
    <property type="molecule type" value="Genomic_DNA"/>
</dbReference>
<sequence>MDQSTFGRGLVQNTQSPRIEDVLSRPNPRLSTTPPTSGMTRFNVPMLRWNNLSRWDDFNFQVLSDCFGDILNKHISPINYVQPGPFEIKTLTDLKDMCTRSILPRLDQPMAIGAAELGSRLNQTFPRIYTGHDQLLAGGHRRSALSFMADYDNSHRTHLVVSCVLHGSQWNSEALSNGVPAIAIEPIDRIATYCLLANTRYGFILTTQELVVVRVSGTAHKTNNSCQVEWQAIPWHASGPNVLTITLALWCLVMMSLRDTYRSICGPDQLLPLHRWWKYQNLEGMAVYHHHISMREVFSQPPGASVEERFLSG</sequence>
<evidence type="ECO:0000313" key="2">
    <source>
        <dbReference type="EMBL" id="KAJ4247132.1"/>
    </source>
</evidence>
<accession>A0A9W8VAG8</accession>
<dbReference type="Proteomes" id="UP001152049">
    <property type="component" value="Unassembled WGS sequence"/>
</dbReference>
<proteinExistence type="predicted"/>
<feature type="region of interest" description="Disordered" evidence="1">
    <location>
        <begin position="1"/>
        <end position="37"/>
    </location>
</feature>
<evidence type="ECO:0000256" key="1">
    <source>
        <dbReference type="SAM" id="MobiDB-lite"/>
    </source>
</evidence>
<name>A0A9W8VAG8_9HYPO</name>
<reference evidence="2" key="1">
    <citation type="submission" date="2022-09" db="EMBL/GenBank/DDBJ databases">
        <title>Fusarium specimens isolated from Avocado Roots.</title>
        <authorList>
            <person name="Stajich J."/>
            <person name="Roper C."/>
            <person name="Heimlech-Rivalta G."/>
        </authorList>
    </citation>
    <scope>NUCLEOTIDE SEQUENCE</scope>
    <source>
        <strain evidence="2">CF00136</strain>
    </source>
</reference>
<feature type="compositionally biased region" description="Polar residues" evidence="1">
    <location>
        <begin position="1"/>
        <end position="17"/>
    </location>
</feature>
<dbReference type="OrthoDB" id="4367324at2759"/>
<gene>
    <name evidence="2" type="ORF">NW762_013270</name>
</gene>
<keyword evidence="3" id="KW-1185">Reference proteome</keyword>
<organism evidence="2 3">
    <name type="scientific">Fusarium torreyae</name>
    <dbReference type="NCBI Taxonomy" id="1237075"/>
    <lineage>
        <taxon>Eukaryota</taxon>
        <taxon>Fungi</taxon>
        <taxon>Dikarya</taxon>
        <taxon>Ascomycota</taxon>
        <taxon>Pezizomycotina</taxon>
        <taxon>Sordariomycetes</taxon>
        <taxon>Hypocreomycetidae</taxon>
        <taxon>Hypocreales</taxon>
        <taxon>Nectriaceae</taxon>
        <taxon>Fusarium</taxon>
    </lineage>
</organism>
<comment type="caution">
    <text evidence="2">The sequence shown here is derived from an EMBL/GenBank/DDBJ whole genome shotgun (WGS) entry which is preliminary data.</text>
</comment>
<dbReference type="AlphaFoldDB" id="A0A9W8VAG8"/>
<evidence type="ECO:0000313" key="3">
    <source>
        <dbReference type="Proteomes" id="UP001152049"/>
    </source>
</evidence>